<dbReference type="GO" id="GO:0016491">
    <property type="term" value="F:oxidoreductase activity"/>
    <property type="evidence" value="ECO:0007669"/>
    <property type="project" value="UniProtKB-KW"/>
</dbReference>
<dbReference type="PROSITE" id="PS00061">
    <property type="entry name" value="ADH_SHORT"/>
    <property type="match status" value="1"/>
</dbReference>
<dbReference type="InterPro" id="IPR002347">
    <property type="entry name" value="SDR_fam"/>
</dbReference>
<organism evidence="3">
    <name type="scientific">uncultured organism</name>
    <dbReference type="NCBI Taxonomy" id="155900"/>
    <lineage>
        <taxon>unclassified sequences</taxon>
        <taxon>environmental samples</taxon>
    </lineage>
</organism>
<dbReference type="PANTHER" id="PTHR43639">
    <property type="entry name" value="OXIDOREDUCTASE, SHORT-CHAIN DEHYDROGENASE/REDUCTASE FAMILY (AFU_ORTHOLOGUE AFUA_5G02870)"/>
    <property type="match status" value="1"/>
</dbReference>
<dbReference type="SUPFAM" id="SSF51735">
    <property type="entry name" value="NAD(P)-binding Rossmann-fold domains"/>
    <property type="match status" value="1"/>
</dbReference>
<evidence type="ECO:0000256" key="2">
    <source>
        <dbReference type="ARBA" id="ARBA00023002"/>
    </source>
</evidence>
<dbReference type="InterPro" id="IPR020904">
    <property type="entry name" value="Sc_DH/Rdtase_CS"/>
</dbReference>
<proteinExistence type="inferred from homology"/>
<dbReference type="CDD" id="cd05233">
    <property type="entry name" value="SDR_c"/>
    <property type="match status" value="1"/>
</dbReference>
<name>A0A5B8RGP4_9ZZZZ</name>
<dbReference type="PRINTS" id="PR00080">
    <property type="entry name" value="SDRFAMILY"/>
</dbReference>
<comment type="similarity">
    <text evidence="1">Belongs to the short-chain dehydrogenases/reductases (SDR) family.</text>
</comment>
<gene>
    <name evidence="3" type="ORF">KBTEX_02982</name>
</gene>
<dbReference type="Gene3D" id="3.40.50.720">
    <property type="entry name" value="NAD(P)-binding Rossmann-like Domain"/>
    <property type="match status" value="1"/>
</dbReference>
<protein>
    <submittedName>
        <fullName evidence="3">Sulfoquinovose 1-dehydrogenase</fullName>
        <ecNumber evidence="3">1.1.1.390</ecNumber>
    </submittedName>
</protein>
<sequence length="257" mass="28020">MTTALARYPSLEGRTVFVTGGASGIGGSVVEHFCAQGATVHFADVAEEPAQRLVGSLRERPDHRTPVFHHVDLRDVDRLQGAIRESAADAGGLDVLVNNAAHDERHAVEDVTLEYWEDRMHVNLRHQFFAAQAALAPMRARGGGSIVNVGSSSWHVGQGGMPGYTTAKAGVEGLTRGLARDFGPDGIRVNCVIPGWVMTERQKSLWLTEEAEADLMNKQCLKEKLQPHDVARLVLWLSADDSRMCSNQNFIVDGGWI</sequence>
<dbReference type="AlphaFoldDB" id="A0A5B8RGP4"/>
<evidence type="ECO:0000256" key="1">
    <source>
        <dbReference type="ARBA" id="ARBA00006484"/>
    </source>
</evidence>
<dbReference type="PANTHER" id="PTHR43639:SF1">
    <property type="entry name" value="SHORT-CHAIN DEHYDROGENASE_REDUCTASE FAMILY PROTEIN"/>
    <property type="match status" value="1"/>
</dbReference>
<keyword evidence="2 3" id="KW-0560">Oxidoreductase</keyword>
<dbReference type="EMBL" id="MN079158">
    <property type="protein sequence ID" value="QEA06642.1"/>
    <property type="molecule type" value="Genomic_DNA"/>
</dbReference>
<reference evidence="3" key="1">
    <citation type="submission" date="2019-06" db="EMBL/GenBank/DDBJ databases">
        <authorList>
            <person name="Murdoch R.W."/>
            <person name="Fathepure B."/>
        </authorList>
    </citation>
    <scope>NUCLEOTIDE SEQUENCE</scope>
</reference>
<dbReference type="FunFam" id="3.40.50.720:FF:000084">
    <property type="entry name" value="Short-chain dehydrogenase reductase"/>
    <property type="match status" value="1"/>
</dbReference>
<dbReference type="PRINTS" id="PR00081">
    <property type="entry name" value="GDHRDH"/>
</dbReference>
<dbReference type="EC" id="1.1.1.390" evidence="3"/>
<dbReference type="InterPro" id="IPR036291">
    <property type="entry name" value="NAD(P)-bd_dom_sf"/>
</dbReference>
<dbReference type="Pfam" id="PF13561">
    <property type="entry name" value="adh_short_C2"/>
    <property type="match status" value="1"/>
</dbReference>
<evidence type="ECO:0000313" key="3">
    <source>
        <dbReference type="EMBL" id="QEA06642.1"/>
    </source>
</evidence>
<accession>A0A5B8RGP4</accession>